<evidence type="ECO:0000313" key="7">
    <source>
        <dbReference type="Proteomes" id="UP000193560"/>
    </source>
</evidence>
<dbReference type="InterPro" id="IPR050747">
    <property type="entry name" value="Mitochondrial_chaperone_BCS1"/>
</dbReference>
<dbReference type="Gene3D" id="3.40.50.300">
    <property type="entry name" value="P-loop containing nucleotide triphosphate hydrolases"/>
    <property type="match status" value="1"/>
</dbReference>
<dbReference type="SMART" id="SM00382">
    <property type="entry name" value="AAA"/>
    <property type="match status" value="1"/>
</dbReference>
<evidence type="ECO:0000256" key="2">
    <source>
        <dbReference type="ARBA" id="ARBA00007448"/>
    </source>
</evidence>
<proteinExistence type="inferred from homology"/>
<sequence length="615" mass="70216">MPLALNKIKPFKFASLVELLLYILENATEEHFWKGIFGERLTRILQRYFGNDFFMIGILFYLAPILKSRWEKVVNVVMDRFRKPTTTVSVRVYYYDEVFKAINYYVMKNTQQLPGMVDAVVMYEDKKPKPDHCSSDDANDEKPKIGLYPRCNTSNFFLYKDHYLWVSSCVEDEEKVNSSRPNHLDITLTTKPGESIDTLKAIIQEWCDDYNDAEDNSIKILRWSYDEWVYKDSLKPRDYDSVNLPPGVKENLLGDMQRFIKRRSWYQRKGLPHRRGFLLYGPPGTGKTSLIQALAGQLKYNLALIKLGEVNSDSDFADMIQGVPKETLLIIEDLDHYDEDSSDMEVSKSGLLNGLDGINGNDGAMVFMTCNDMNKITPALLRPGRMDVKLELGYAVHAQVKDMFWRFFGICDYGDDDDDEEEEDDNISTTSTTSTTITSTSTSAASAHGLPTPPNEKQADPEEDKERMDYLNGCLDRLLTMIPEHHVTTSELQNLFVTLFLEVGPNQVSEKELLDRLFSRVPEFLERVKLDREQAKLHDKLDKIKKRNDSDSDSDDSDDETESNADTDTTTTTTTDATKDDTETKVDIDTTTTITTDVTKDDTETKETSQVAVVA</sequence>
<keyword evidence="3" id="KW-0999">Mitochondrion inner membrane</keyword>
<feature type="compositionally biased region" description="Acidic residues" evidence="4">
    <location>
        <begin position="551"/>
        <end position="565"/>
    </location>
</feature>
<comment type="subcellular location">
    <subcellularLocation>
        <location evidence="1">Mitochondrion inner membrane</location>
        <topology evidence="1">Single-pass membrane protein</topology>
    </subcellularLocation>
</comment>
<dbReference type="InterPro" id="IPR027417">
    <property type="entry name" value="P-loop_NTPase"/>
</dbReference>
<dbReference type="GO" id="GO:0005524">
    <property type="term" value="F:ATP binding"/>
    <property type="evidence" value="ECO:0007669"/>
    <property type="project" value="InterPro"/>
</dbReference>
<evidence type="ECO:0000256" key="3">
    <source>
        <dbReference type="ARBA" id="ARBA00022792"/>
    </source>
</evidence>
<name>A0A1X2I879_9FUNG</name>
<feature type="region of interest" description="Disordered" evidence="4">
    <location>
        <begin position="545"/>
        <end position="615"/>
    </location>
</feature>
<dbReference type="GO" id="GO:0016887">
    <property type="term" value="F:ATP hydrolysis activity"/>
    <property type="evidence" value="ECO:0007669"/>
    <property type="project" value="InterPro"/>
</dbReference>
<keyword evidence="7" id="KW-1185">Reference proteome</keyword>
<protein>
    <submittedName>
        <fullName evidence="6">p-loop containing nucleoside triphosphate hydrolase protein</fullName>
    </submittedName>
</protein>
<dbReference type="STRING" id="90262.A0A1X2I879"/>
<evidence type="ECO:0000256" key="1">
    <source>
        <dbReference type="ARBA" id="ARBA00004434"/>
    </source>
</evidence>
<feature type="compositionally biased region" description="Acidic residues" evidence="4">
    <location>
        <begin position="417"/>
        <end position="426"/>
    </location>
</feature>
<comment type="similarity">
    <text evidence="2">Belongs to the AAA ATPase family. BCS1 subfamily.</text>
</comment>
<feature type="compositionally biased region" description="Low complexity" evidence="4">
    <location>
        <begin position="427"/>
        <end position="446"/>
    </location>
</feature>
<reference evidence="6 7" key="1">
    <citation type="submission" date="2016-07" db="EMBL/GenBank/DDBJ databases">
        <title>Pervasive Adenine N6-methylation of Active Genes in Fungi.</title>
        <authorList>
            <consortium name="DOE Joint Genome Institute"/>
            <person name="Mondo S.J."/>
            <person name="Dannebaum R.O."/>
            <person name="Kuo R.C."/>
            <person name="Labutti K."/>
            <person name="Haridas S."/>
            <person name="Kuo A."/>
            <person name="Salamov A."/>
            <person name="Ahrendt S.R."/>
            <person name="Lipzen A."/>
            <person name="Sullivan W."/>
            <person name="Andreopoulos W.B."/>
            <person name="Clum A."/>
            <person name="Lindquist E."/>
            <person name="Daum C."/>
            <person name="Ramamoorthy G.K."/>
            <person name="Gryganskyi A."/>
            <person name="Culley D."/>
            <person name="Magnuson J.K."/>
            <person name="James T.Y."/>
            <person name="O'Malley M.A."/>
            <person name="Stajich J.E."/>
            <person name="Spatafora J.W."/>
            <person name="Visel A."/>
            <person name="Grigoriev I.V."/>
        </authorList>
    </citation>
    <scope>NUCLEOTIDE SEQUENCE [LARGE SCALE GENOMIC DNA]</scope>
    <source>
        <strain evidence="6 7">NRRL 1336</strain>
    </source>
</reference>
<accession>A0A1X2I879</accession>
<dbReference type="InterPro" id="IPR003593">
    <property type="entry name" value="AAA+_ATPase"/>
</dbReference>
<organism evidence="6 7">
    <name type="scientific">Absidia repens</name>
    <dbReference type="NCBI Taxonomy" id="90262"/>
    <lineage>
        <taxon>Eukaryota</taxon>
        <taxon>Fungi</taxon>
        <taxon>Fungi incertae sedis</taxon>
        <taxon>Mucoromycota</taxon>
        <taxon>Mucoromycotina</taxon>
        <taxon>Mucoromycetes</taxon>
        <taxon>Mucorales</taxon>
        <taxon>Cunninghamellaceae</taxon>
        <taxon>Absidia</taxon>
    </lineage>
</organism>
<evidence type="ECO:0000256" key="4">
    <source>
        <dbReference type="SAM" id="MobiDB-lite"/>
    </source>
</evidence>
<dbReference type="EMBL" id="MCGE01000021">
    <property type="protein sequence ID" value="ORZ11469.1"/>
    <property type="molecule type" value="Genomic_DNA"/>
</dbReference>
<feature type="domain" description="AAA+ ATPase" evidence="5">
    <location>
        <begin position="273"/>
        <end position="396"/>
    </location>
</feature>
<keyword evidence="6" id="KW-0378">Hydrolase</keyword>
<dbReference type="AlphaFoldDB" id="A0A1X2I879"/>
<keyword evidence="3" id="KW-0496">Mitochondrion</keyword>
<dbReference type="GO" id="GO:0005743">
    <property type="term" value="C:mitochondrial inner membrane"/>
    <property type="evidence" value="ECO:0007669"/>
    <property type="project" value="UniProtKB-SubCell"/>
</dbReference>
<dbReference type="Pfam" id="PF00004">
    <property type="entry name" value="AAA"/>
    <property type="match status" value="1"/>
</dbReference>
<comment type="caution">
    <text evidence="6">The sequence shown here is derived from an EMBL/GenBank/DDBJ whole genome shotgun (WGS) entry which is preliminary data.</text>
</comment>
<dbReference type="SUPFAM" id="SSF52540">
    <property type="entry name" value="P-loop containing nucleoside triphosphate hydrolases"/>
    <property type="match status" value="1"/>
</dbReference>
<feature type="compositionally biased region" description="Low complexity" evidence="4">
    <location>
        <begin position="566"/>
        <end position="576"/>
    </location>
</feature>
<keyword evidence="3" id="KW-0472">Membrane</keyword>
<evidence type="ECO:0000313" key="6">
    <source>
        <dbReference type="EMBL" id="ORZ11469.1"/>
    </source>
</evidence>
<feature type="compositionally biased region" description="Basic and acidic residues" evidence="4">
    <location>
        <begin position="598"/>
        <end position="607"/>
    </location>
</feature>
<feature type="region of interest" description="Disordered" evidence="4">
    <location>
        <begin position="417"/>
        <end position="465"/>
    </location>
</feature>
<dbReference type="OrthoDB" id="10251412at2759"/>
<dbReference type="InterPro" id="IPR003959">
    <property type="entry name" value="ATPase_AAA_core"/>
</dbReference>
<feature type="compositionally biased region" description="Basic and acidic residues" evidence="4">
    <location>
        <begin position="577"/>
        <end position="588"/>
    </location>
</feature>
<dbReference type="PANTHER" id="PTHR23070">
    <property type="entry name" value="BCS1 AAA-TYPE ATPASE"/>
    <property type="match status" value="1"/>
</dbReference>
<dbReference type="Proteomes" id="UP000193560">
    <property type="component" value="Unassembled WGS sequence"/>
</dbReference>
<dbReference type="Pfam" id="PF08740">
    <property type="entry name" value="BCS1_N"/>
    <property type="match status" value="1"/>
</dbReference>
<gene>
    <name evidence="6" type="ORF">BCR42DRAFT_379825</name>
</gene>
<dbReference type="InterPro" id="IPR014851">
    <property type="entry name" value="BCS1_N"/>
</dbReference>
<evidence type="ECO:0000259" key="5">
    <source>
        <dbReference type="SMART" id="SM00382"/>
    </source>
</evidence>